<keyword evidence="1 2" id="KW-0238">DNA-binding</keyword>
<protein>
    <submittedName>
        <fullName evidence="4">TetR family transcriptional regulator</fullName>
    </submittedName>
</protein>
<gene>
    <name evidence="4" type="ORF">LZC94_00915</name>
</gene>
<dbReference type="Proteomes" id="UP001370348">
    <property type="component" value="Chromosome"/>
</dbReference>
<proteinExistence type="predicted"/>
<dbReference type="InterPro" id="IPR040804">
    <property type="entry name" value="TetR_C_18"/>
</dbReference>
<evidence type="ECO:0000313" key="5">
    <source>
        <dbReference type="Proteomes" id="UP001370348"/>
    </source>
</evidence>
<dbReference type="PROSITE" id="PS50977">
    <property type="entry name" value="HTH_TETR_2"/>
    <property type="match status" value="1"/>
</dbReference>
<dbReference type="Gene3D" id="1.10.357.10">
    <property type="entry name" value="Tetracycline Repressor, domain 2"/>
    <property type="match status" value="1"/>
</dbReference>
<dbReference type="Pfam" id="PF00440">
    <property type="entry name" value="TetR_N"/>
    <property type="match status" value="1"/>
</dbReference>
<dbReference type="InterPro" id="IPR009057">
    <property type="entry name" value="Homeodomain-like_sf"/>
</dbReference>
<dbReference type="PANTHER" id="PTHR30055:SF201">
    <property type="entry name" value="TRANSCRIPTIONAL REGULATORY PROTEIN"/>
    <property type="match status" value="1"/>
</dbReference>
<evidence type="ECO:0000256" key="1">
    <source>
        <dbReference type="ARBA" id="ARBA00023125"/>
    </source>
</evidence>
<evidence type="ECO:0000256" key="2">
    <source>
        <dbReference type="PROSITE-ProRule" id="PRU00335"/>
    </source>
</evidence>
<evidence type="ECO:0000259" key="3">
    <source>
        <dbReference type="PROSITE" id="PS50977"/>
    </source>
</evidence>
<dbReference type="InterPro" id="IPR001647">
    <property type="entry name" value="HTH_TetR"/>
</dbReference>
<dbReference type="Pfam" id="PF17923">
    <property type="entry name" value="TetR_C_18"/>
    <property type="match status" value="1"/>
</dbReference>
<feature type="DNA-binding region" description="H-T-H motif" evidence="2">
    <location>
        <begin position="44"/>
        <end position="63"/>
    </location>
</feature>
<dbReference type="SUPFAM" id="SSF46689">
    <property type="entry name" value="Homeodomain-like"/>
    <property type="match status" value="1"/>
</dbReference>
<name>A0ABZ2M3C8_9BACT</name>
<accession>A0ABZ2M3C8</accession>
<feature type="domain" description="HTH tetR-type" evidence="3">
    <location>
        <begin position="21"/>
        <end position="81"/>
    </location>
</feature>
<dbReference type="PANTHER" id="PTHR30055">
    <property type="entry name" value="HTH-TYPE TRANSCRIPTIONAL REGULATOR RUTR"/>
    <property type="match status" value="1"/>
</dbReference>
<organism evidence="4 5">
    <name type="scientific">Pendulispora albinea</name>
    <dbReference type="NCBI Taxonomy" id="2741071"/>
    <lineage>
        <taxon>Bacteria</taxon>
        <taxon>Pseudomonadati</taxon>
        <taxon>Myxococcota</taxon>
        <taxon>Myxococcia</taxon>
        <taxon>Myxococcales</taxon>
        <taxon>Sorangiineae</taxon>
        <taxon>Pendulisporaceae</taxon>
        <taxon>Pendulispora</taxon>
    </lineage>
</organism>
<dbReference type="InterPro" id="IPR036271">
    <property type="entry name" value="Tet_transcr_reg_TetR-rel_C_sf"/>
</dbReference>
<dbReference type="PRINTS" id="PR00455">
    <property type="entry name" value="HTHTETR"/>
</dbReference>
<dbReference type="InterPro" id="IPR050109">
    <property type="entry name" value="HTH-type_TetR-like_transc_reg"/>
</dbReference>
<dbReference type="SUPFAM" id="SSF48498">
    <property type="entry name" value="Tetracyclin repressor-like, C-terminal domain"/>
    <property type="match status" value="1"/>
</dbReference>
<sequence>MPLPKKATIAPRKKPQQARSIQTVAGILEAAVRVLKRDGVDQFTTVRVAEEAGVSVGSLYQYFPNREALLFRLQAAGWRTTVGYVQEILKSPRITPLERVRAAVLTVFRTDEEEGDVRAALGEAGALARDSPQAKAQYDRGQVQAVAFLKEALPDLDGADIAFMADFMSSALAAIAQRATERKLLPEEGERWAKATADMFCLYVEAAASRNKA</sequence>
<keyword evidence="5" id="KW-1185">Reference proteome</keyword>
<reference evidence="4 5" key="1">
    <citation type="submission" date="2021-12" db="EMBL/GenBank/DDBJ databases">
        <title>Discovery of the Pendulisporaceae a myxobacterial family with distinct sporulation behavior and unique specialized metabolism.</title>
        <authorList>
            <person name="Garcia R."/>
            <person name="Popoff A."/>
            <person name="Bader C.D."/>
            <person name="Loehr J."/>
            <person name="Walesch S."/>
            <person name="Walt C."/>
            <person name="Boldt J."/>
            <person name="Bunk B."/>
            <person name="Haeckl F.J.F.P.J."/>
            <person name="Gunesch A.P."/>
            <person name="Birkelbach J."/>
            <person name="Nuebel U."/>
            <person name="Pietschmann T."/>
            <person name="Bach T."/>
            <person name="Mueller R."/>
        </authorList>
    </citation>
    <scope>NUCLEOTIDE SEQUENCE [LARGE SCALE GENOMIC DNA]</scope>
    <source>
        <strain evidence="4 5">MSr11954</strain>
    </source>
</reference>
<dbReference type="EMBL" id="CP089984">
    <property type="protein sequence ID" value="WXB15840.1"/>
    <property type="molecule type" value="Genomic_DNA"/>
</dbReference>
<evidence type="ECO:0000313" key="4">
    <source>
        <dbReference type="EMBL" id="WXB15840.1"/>
    </source>
</evidence>
<dbReference type="RefSeq" id="WP_394825474.1">
    <property type="nucleotide sequence ID" value="NZ_CP089984.1"/>
</dbReference>